<keyword evidence="10" id="KW-1185">Reference proteome</keyword>
<feature type="transmembrane region" description="Helical" evidence="7">
    <location>
        <begin position="126"/>
        <end position="145"/>
    </location>
</feature>
<dbReference type="RefSeq" id="XP_051441244.1">
    <property type="nucleotide sequence ID" value="XM_051593485.1"/>
</dbReference>
<feature type="transmembrane region" description="Helical" evidence="7">
    <location>
        <begin position="245"/>
        <end position="266"/>
    </location>
</feature>
<evidence type="ECO:0000256" key="3">
    <source>
        <dbReference type="ARBA" id="ARBA00022692"/>
    </source>
</evidence>
<dbReference type="Gene3D" id="1.20.1250.20">
    <property type="entry name" value="MFS general substrate transporter like domains"/>
    <property type="match status" value="1"/>
</dbReference>
<dbReference type="Gene3D" id="1.20.1720.10">
    <property type="entry name" value="Multidrug resistance protein D"/>
    <property type="match status" value="1"/>
</dbReference>
<dbReference type="AlphaFoldDB" id="A0AAD5H9D9"/>
<keyword evidence="2" id="KW-0813">Transport</keyword>
<sequence length="537" mass="58739">MDETINVDNKNKPTDIFIVESINETGSEQKESISANSLYYDQKEVQSGSLDQSSNDEYTISKVPSIFIFQCLYALRVVHQTFDFQFRKWFYLSIVAMQGFLGPLSSSIYVPAVLEVRSDFKTTTTLVNTTISLYILALGIAPLVWAPLSERHGRRIIYIAATVIYVASTIGCALSPNISVFIALRITQSAGASAAQAVGAGTITDIFSANERGNAMGLFFLGPLIGPVLGPLVGGYINQYFGWRMIFWVLTGMGGLVLILIILFLPETSLKHIKARQKDQANPTEDTVGALTSETTLATPEKSSSETLDPSYEKFSVGLVRPLKFLTKTVVILSSLPYALAFGFMYFIISTLPHQLEYKYNFNTGQIGLAYLANGIGNAMGAVFGGQYSDWFVARQIRKSSDGRKIPEMRIGAMWIGIVMIPIGDLIYGWCLQSRTSVWLVLFGFFITGLGVGMVQTPSNTYLVDAYQNYSASVVSASNLMRCTWAACTPLFAPMFIAAVGNGIALTVVAIVSALSGICVYVVQVHGEAMRAKDRRL</sequence>
<protein>
    <recommendedName>
        <fullName evidence="8">Major facilitator superfamily (MFS) profile domain-containing protein</fullName>
    </recommendedName>
</protein>
<feature type="domain" description="Major facilitator superfamily (MFS) profile" evidence="8">
    <location>
        <begin position="91"/>
        <end position="528"/>
    </location>
</feature>
<dbReference type="PANTHER" id="PTHR23502:SF132">
    <property type="entry name" value="POLYAMINE TRANSPORTER 2-RELATED"/>
    <property type="match status" value="1"/>
</dbReference>
<dbReference type="GO" id="GO:0005886">
    <property type="term" value="C:plasma membrane"/>
    <property type="evidence" value="ECO:0007669"/>
    <property type="project" value="TreeGrafter"/>
</dbReference>
<feature type="transmembrane region" description="Helical" evidence="7">
    <location>
        <begin position="330"/>
        <end position="349"/>
    </location>
</feature>
<feature type="transmembrane region" description="Helical" evidence="7">
    <location>
        <begin position="90"/>
        <end position="114"/>
    </location>
</feature>
<feature type="transmembrane region" description="Helical" evidence="7">
    <location>
        <begin position="157"/>
        <end position="184"/>
    </location>
</feature>
<dbReference type="InterPro" id="IPR011701">
    <property type="entry name" value="MFS"/>
</dbReference>
<dbReference type="GO" id="GO:0022857">
    <property type="term" value="F:transmembrane transporter activity"/>
    <property type="evidence" value="ECO:0007669"/>
    <property type="project" value="InterPro"/>
</dbReference>
<dbReference type="InterPro" id="IPR020846">
    <property type="entry name" value="MFS_dom"/>
</dbReference>
<feature type="transmembrane region" description="Helical" evidence="7">
    <location>
        <begin position="409"/>
        <end position="430"/>
    </location>
</feature>
<reference evidence="9" key="1">
    <citation type="submission" date="2021-06" db="EMBL/GenBank/DDBJ databases">
        <authorList>
            <consortium name="DOE Joint Genome Institute"/>
            <person name="Mondo S.J."/>
            <person name="Amses K.R."/>
            <person name="Simmons D.R."/>
            <person name="Longcore J.E."/>
            <person name="Seto K."/>
            <person name="Alves G.H."/>
            <person name="Bonds A.E."/>
            <person name="Quandt C.A."/>
            <person name="Davis W.J."/>
            <person name="Chang Y."/>
            <person name="Letcher P.M."/>
            <person name="Powell M.J."/>
            <person name="Kuo A."/>
            <person name="Labutti K."/>
            <person name="Pangilinan J."/>
            <person name="Andreopoulos W."/>
            <person name="Tritt A."/>
            <person name="Riley R."/>
            <person name="Hundley H."/>
            <person name="Johnson J."/>
            <person name="Lipzen A."/>
            <person name="Barry K."/>
            <person name="Berbee M.L."/>
            <person name="Buchler N.E."/>
            <person name="Grigoriev I.V."/>
            <person name="Spatafora J.W."/>
            <person name="Stajich J.E."/>
            <person name="James T.Y."/>
        </authorList>
    </citation>
    <scope>NUCLEOTIDE SEQUENCE</scope>
    <source>
        <strain evidence="9">AG</strain>
    </source>
</reference>
<evidence type="ECO:0000259" key="8">
    <source>
        <dbReference type="PROSITE" id="PS50850"/>
    </source>
</evidence>
<keyword evidence="4 7" id="KW-1133">Transmembrane helix</keyword>
<dbReference type="PANTHER" id="PTHR23502">
    <property type="entry name" value="MAJOR FACILITATOR SUPERFAMILY"/>
    <property type="match status" value="1"/>
</dbReference>
<evidence type="ECO:0000313" key="9">
    <source>
        <dbReference type="EMBL" id="KAI8576240.1"/>
    </source>
</evidence>
<dbReference type="GeneID" id="75918827"/>
<evidence type="ECO:0000313" key="10">
    <source>
        <dbReference type="Proteomes" id="UP001206595"/>
    </source>
</evidence>
<name>A0AAD5H9D9_UMBRA</name>
<dbReference type="SUPFAM" id="SSF103473">
    <property type="entry name" value="MFS general substrate transporter"/>
    <property type="match status" value="1"/>
</dbReference>
<keyword evidence="3 7" id="KW-0812">Transmembrane</keyword>
<dbReference type="PROSITE" id="PS50850">
    <property type="entry name" value="MFS"/>
    <property type="match status" value="1"/>
</dbReference>
<feature type="transmembrane region" description="Helical" evidence="7">
    <location>
        <begin position="215"/>
        <end position="233"/>
    </location>
</feature>
<organism evidence="9 10">
    <name type="scientific">Umbelopsis ramanniana AG</name>
    <dbReference type="NCBI Taxonomy" id="1314678"/>
    <lineage>
        <taxon>Eukaryota</taxon>
        <taxon>Fungi</taxon>
        <taxon>Fungi incertae sedis</taxon>
        <taxon>Mucoromycota</taxon>
        <taxon>Mucoromycotina</taxon>
        <taxon>Umbelopsidomycetes</taxon>
        <taxon>Umbelopsidales</taxon>
        <taxon>Umbelopsidaceae</taxon>
        <taxon>Umbelopsis</taxon>
    </lineage>
</organism>
<feature type="transmembrane region" description="Helical" evidence="7">
    <location>
        <begin position="369"/>
        <end position="388"/>
    </location>
</feature>
<reference evidence="9" key="2">
    <citation type="journal article" date="2022" name="Proc. Natl. Acad. Sci. U.S.A.">
        <title>Diploid-dominant life cycles characterize the early evolution of Fungi.</title>
        <authorList>
            <person name="Amses K.R."/>
            <person name="Simmons D.R."/>
            <person name="Longcore J.E."/>
            <person name="Mondo S.J."/>
            <person name="Seto K."/>
            <person name="Jeronimo G.H."/>
            <person name="Bonds A.E."/>
            <person name="Quandt C.A."/>
            <person name="Davis W.J."/>
            <person name="Chang Y."/>
            <person name="Federici B.A."/>
            <person name="Kuo A."/>
            <person name="LaButti K."/>
            <person name="Pangilinan J."/>
            <person name="Andreopoulos W."/>
            <person name="Tritt A."/>
            <person name="Riley R."/>
            <person name="Hundley H."/>
            <person name="Johnson J."/>
            <person name="Lipzen A."/>
            <person name="Barry K."/>
            <person name="Lang B.F."/>
            <person name="Cuomo C.A."/>
            <person name="Buchler N.E."/>
            <person name="Grigoriev I.V."/>
            <person name="Spatafora J.W."/>
            <person name="Stajich J.E."/>
            <person name="James T.Y."/>
        </authorList>
    </citation>
    <scope>NUCLEOTIDE SEQUENCE</scope>
    <source>
        <strain evidence="9">AG</strain>
    </source>
</reference>
<evidence type="ECO:0000256" key="6">
    <source>
        <dbReference type="SAM" id="MobiDB-lite"/>
    </source>
</evidence>
<evidence type="ECO:0000256" key="2">
    <source>
        <dbReference type="ARBA" id="ARBA00022448"/>
    </source>
</evidence>
<keyword evidence="5 7" id="KW-0472">Membrane</keyword>
<dbReference type="Pfam" id="PF07690">
    <property type="entry name" value="MFS_1"/>
    <property type="match status" value="1"/>
</dbReference>
<evidence type="ECO:0000256" key="5">
    <source>
        <dbReference type="ARBA" id="ARBA00023136"/>
    </source>
</evidence>
<comment type="subcellular location">
    <subcellularLocation>
        <location evidence="1">Membrane</location>
        <topology evidence="1">Multi-pass membrane protein</topology>
    </subcellularLocation>
</comment>
<gene>
    <name evidence="9" type="ORF">K450DRAFT_283640</name>
</gene>
<dbReference type="Proteomes" id="UP001206595">
    <property type="component" value="Unassembled WGS sequence"/>
</dbReference>
<dbReference type="EMBL" id="MU620959">
    <property type="protein sequence ID" value="KAI8576240.1"/>
    <property type="molecule type" value="Genomic_DNA"/>
</dbReference>
<feature type="transmembrane region" description="Helical" evidence="7">
    <location>
        <begin position="503"/>
        <end position="523"/>
    </location>
</feature>
<accession>A0AAD5H9D9</accession>
<evidence type="ECO:0000256" key="4">
    <source>
        <dbReference type="ARBA" id="ARBA00022989"/>
    </source>
</evidence>
<evidence type="ECO:0000256" key="7">
    <source>
        <dbReference type="SAM" id="Phobius"/>
    </source>
</evidence>
<evidence type="ECO:0000256" key="1">
    <source>
        <dbReference type="ARBA" id="ARBA00004141"/>
    </source>
</evidence>
<proteinExistence type="predicted"/>
<comment type="caution">
    <text evidence="9">The sequence shown here is derived from an EMBL/GenBank/DDBJ whole genome shotgun (WGS) entry which is preliminary data.</text>
</comment>
<dbReference type="InterPro" id="IPR036259">
    <property type="entry name" value="MFS_trans_sf"/>
</dbReference>
<feature type="region of interest" description="Disordered" evidence="6">
    <location>
        <begin position="276"/>
        <end position="309"/>
    </location>
</feature>
<feature type="transmembrane region" description="Helical" evidence="7">
    <location>
        <begin position="436"/>
        <end position="455"/>
    </location>
</feature>
<feature type="compositionally biased region" description="Polar residues" evidence="6">
    <location>
        <begin position="280"/>
        <end position="308"/>
    </location>
</feature>